<feature type="transmembrane region" description="Helical" evidence="1">
    <location>
        <begin position="21"/>
        <end position="38"/>
    </location>
</feature>
<evidence type="ECO:0000313" key="4">
    <source>
        <dbReference type="Proteomes" id="UP000248116"/>
    </source>
</evidence>
<keyword evidence="3" id="KW-0378">Hydrolase</keyword>
<keyword evidence="1" id="KW-0812">Transmembrane</keyword>
<dbReference type="PANTHER" id="PTHR40254">
    <property type="entry name" value="BLR0577 PROTEIN"/>
    <property type="match status" value="1"/>
</dbReference>
<reference evidence="3 4" key="1">
    <citation type="submission" date="2018-02" db="EMBL/GenBank/DDBJ databases">
        <authorList>
            <person name="Skraban J."/>
            <person name="Trcek J."/>
        </authorList>
    </citation>
    <scope>NUCLEOTIDE SEQUENCE [LARGE SCALE GENOMIC DNA]</scope>
    <source>
        <strain evidence="3 4">AV446</strain>
    </source>
</reference>
<proteinExistence type="predicted"/>
<dbReference type="EMBL" id="PRCW01000062">
    <property type="protein sequence ID" value="PYD47717.1"/>
    <property type="molecule type" value="Genomic_DNA"/>
</dbReference>
<feature type="domain" description="FAD-dependent urate hydroxylase HpyO/Asp monooxygenase CreE-like FAD/NAD(P)-binding" evidence="2">
    <location>
        <begin position="22"/>
        <end position="162"/>
    </location>
</feature>
<evidence type="ECO:0000256" key="1">
    <source>
        <dbReference type="SAM" id="Phobius"/>
    </source>
</evidence>
<accession>A0ABX5P1S7</accession>
<dbReference type="InterPro" id="IPR052189">
    <property type="entry name" value="L-asp_N-monooxygenase_NS-form"/>
</dbReference>
<dbReference type="GO" id="GO:0016787">
    <property type="term" value="F:hydrolase activity"/>
    <property type="evidence" value="ECO:0007669"/>
    <property type="project" value="UniProtKB-KW"/>
</dbReference>
<keyword evidence="4" id="KW-1185">Reference proteome</keyword>
<dbReference type="Pfam" id="PF13454">
    <property type="entry name" value="NAD_binding_9"/>
    <property type="match status" value="1"/>
</dbReference>
<evidence type="ECO:0000259" key="2">
    <source>
        <dbReference type="Pfam" id="PF13454"/>
    </source>
</evidence>
<comment type="caution">
    <text evidence="3">The sequence shown here is derived from an EMBL/GenBank/DDBJ whole genome shotgun (WGS) entry which is preliminary data.</text>
</comment>
<evidence type="ECO:0000313" key="3">
    <source>
        <dbReference type="EMBL" id="PYD47717.1"/>
    </source>
</evidence>
<gene>
    <name evidence="3" type="ORF">C3920_08130</name>
</gene>
<name>A0ABX5P1S7_9PROT</name>
<dbReference type="SUPFAM" id="SSF51905">
    <property type="entry name" value="FAD/NAD(P)-binding domain"/>
    <property type="match status" value="2"/>
</dbReference>
<dbReference type="Proteomes" id="UP000248116">
    <property type="component" value="Unassembled WGS sequence"/>
</dbReference>
<keyword evidence="1" id="KW-1133">Transmembrane helix</keyword>
<dbReference type="PANTHER" id="PTHR40254:SF1">
    <property type="entry name" value="BLR0577 PROTEIN"/>
    <property type="match status" value="1"/>
</dbReference>
<dbReference type="InterPro" id="IPR038732">
    <property type="entry name" value="HpyO/CreE_NAD-binding"/>
</dbReference>
<keyword evidence="1" id="KW-0472">Membrane</keyword>
<organism evidence="3 4">
    <name type="scientific">Novacetimonas pomaceti</name>
    <dbReference type="NCBI Taxonomy" id="2021998"/>
    <lineage>
        <taxon>Bacteria</taxon>
        <taxon>Pseudomonadati</taxon>
        <taxon>Pseudomonadota</taxon>
        <taxon>Alphaproteobacteria</taxon>
        <taxon>Acetobacterales</taxon>
        <taxon>Acetobacteraceae</taxon>
        <taxon>Novacetimonas</taxon>
    </lineage>
</organism>
<protein>
    <submittedName>
        <fullName evidence="3">Hydroxyacylglutathione hydrolase</fullName>
    </submittedName>
</protein>
<dbReference type="InterPro" id="IPR036188">
    <property type="entry name" value="FAD/NAD-bd_sf"/>
</dbReference>
<sequence length="455" mass="49311">MLDRSLSGTTLSEGDHMKTRIAIIGGGASGVLAAIHLAQRTDPKEIMVIEPRARIARGVAYSTTEPVHLLNVRAANMGALADGPGDFVSWLAQHGPDAADGTRFMSRMVWGDYLAGRFGATGIPVLHGRRVTRLEVRGGTTILHLDDGNTVETGMTVLAMGHALPVDIPCVDGIARDSGRYVRAVWDTWPRWPAADAPVVLVGSGLTAIDVLLRLRRGGYGGVITMISRHGLLPCAHGPVEPVPSPVIPADTTPTARQYLRHVRVALKNGVSWRAAVDSLRPCSNALWARLPDTERRRFRRHLFHRWHTARHRMAPPVARRIAEEIATGRLVVRRGHVAGLSGNDHDLRVHVRTRAGEEEFAADMVMNCTAPDTNFRRVDTPLLRCLLDTGMAVPGDLDVTFATDANGALVGRDGKPSTRLHAIGPLRAGSLFETTAIPEIRQQAHALAAFLFPS</sequence>
<dbReference type="PRINTS" id="PR00368">
    <property type="entry name" value="FADPNR"/>
</dbReference>
<dbReference type="Gene3D" id="3.50.50.60">
    <property type="entry name" value="FAD/NAD(P)-binding domain"/>
    <property type="match status" value="1"/>
</dbReference>